<dbReference type="Gene3D" id="3.30.70.330">
    <property type="match status" value="1"/>
</dbReference>
<protein>
    <recommendedName>
        <fullName evidence="3">NTF2 domain-containing protein</fullName>
    </recommendedName>
</protein>
<dbReference type="SUPFAM" id="SSF54427">
    <property type="entry name" value="NTF2-like"/>
    <property type="match status" value="1"/>
</dbReference>
<keyword evidence="1" id="KW-0694">RNA-binding</keyword>
<feature type="region of interest" description="Disordered" evidence="2">
    <location>
        <begin position="262"/>
        <end position="286"/>
    </location>
</feature>
<dbReference type="EMBL" id="JACBKZ010000003">
    <property type="protein sequence ID" value="KAF5954641.1"/>
    <property type="molecule type" value="Genomic_DNA"/>
</dbReference>
<dbReference type="SUPFAM" id="SSF54928">
    <property type="entry name" value="RNA-binding domain, RBD"/>
    <property type="match status" value="1"/>
</dbReference>
<dbReference type="InterPro" id="IPR018222">
    <property type="entry name" value="Nuclear_transport_factor_2_euk"/>
</dbReference>
<organism evidence="4 5">
    <name type="scientific">Camellia sinensis</name>
    <name type="common">Tea plant</name>
    <name type="synonym">Thea sinensis</name>
    <dbReference type="NCBI Taxonomy" id="4442"/>
    <lineage>
        <taxon>Eukaryota</taxon>
        <taxon>Viridiplantae</taxon>
        <taxon>Streptophyta</taxon>
        <taxon>Embryophyta</taxon>
        <taxon>Tracheophyta</taxon>
        <taxon>Spermatophyta</taxon>
        <taxon>Magnoliopsida</taxon>
        <taxon>eudicotyledons</taxon>
        <taxon>Gunneridae</taxon>
        <taxon>Pentapetalae</taxon>
        <taxon>asterids</taxon>
        <taxon>Ericales</taxon>
        <taxon>Theaceae</taxon>
        <taxon>Camellia</taxon>
    </lineage>
</organism>
<dbReference type="InterPro" id="IPR035979">
    <property type="entry name" value="RBD_domain_sf"/>
</dbReference>
<dbReference type="CDD" id="cd00590">
    <property type="entry name" value="RRM_SF"/>
    <property type="match status" value="1"/>
</dbReference>
<dbReference type="InterPro" id="IPR039539">
    <property type="entry name" value="Ras_GTPase_bind_prot"/>
</dbReference>
<feature type="domain" description="NTF2" evidence="3">
    <location>
        <begin position="16"/>
        <end position="129"/>
    </location>
</feature>
<reference evidence="5" key="1">
    <citation type="journal article" date="2020" name="Nat. Commun.">
        <title>Genome assembly of wild tea tree DASZ reveals pedigree and selection history of tea varieties.</title>
        <authorList>
            <person name="Zhang W."/>
            <person name="Zhang Y."/>
            <person name="Qiu H."/>
            <person name="Guo Y."/>
            <person name="Wan H."/>
            <person name="Zhang X."/>
            <person name="Scossa F."/>
            <person name="Alseekh S."/>
            <person name="Zhang Q."/>
            <person name="Wang P."/>
            <person name="Xu L."/>
            <person name="Schmidt M.H."/>
            <person name="Jia X."/>
            <person name="Li D."/>
            <person name="Zhu A."/>
            <person name="Guo F."/>
            <person name="Chen W."/>
            <person name="Ni D."/>
            <person name="Usadel B."/>
            <person name="Fernie A.R."/>
            <person name="Wen W."/>
        </authorList>
    </citation>
    <scope>NUCLEOTIDE SEQUENCE [LARGE SCALE GENOMIC DNA]</scope>
    <source>
        <strain evidence="5">cv. G240</strain>
    </source>
</reference>
<dbReference type="GO" id="GO:0003729">
    <property type="term" value="F:mRNA binding"/>
    <property type="evidence" value="ECO:0007669"/>
    <property type="project" value="TreeGrafter"/>
</dbReference>
<dbReference type="Proteomes" id="UP000593564">
    <property type="component" value="Unassembled WGS sequence"/>
</dbReference>
<evidence type="ECO:0000256" key="2">
    <source>
        <dbReference type="SAM" id="MobiDB-lite"/>
    </source>
</evidence>
<proteinExistence type="predicted"/>
<dbReference type="Gene3D" id="3.10.450.50">
    <property type="match status" value="1"/>
</dbReference>
<evidence type="ECO:0000256" key="1">
    <source>
        <dbReference type="ARBA" id="ARBA00022884"/>
    </source>
</evidence>
<accession>A0A7J7HQZ4</accession>
<dbReference type="CDD" id="cd00780">
    <property type="entry name" value="NTF2"/>
    <property type="match status" value="1"/>
</dbReference>
<dbReference type="GO" id="GO:0005829">
    <property type="term" value="C:cytosol"/>
    <property type="evidence" value="ECO:0007669"/>
    <property type="project" value="TreeGrafter"/>
</dbReference>
<sequence length="500" mass="55231">MAAVATETEQPVSAQVGNAFVQQHYHIQQQSPELVHRFYQDMSKLGRPDGNGTMIITTTMRKPTFLSPPSLSAEDILRVDAQESCNGGFHVLVTGYLAAKDNTIQKFTQTFFLAPQERSYFVLNDMFRYMKDIKHHNGNQSSANDVEAPLAPEKGNILLLCGRDVFEQTMVSIEFNGEEALSPSDDGEVSIVEEEVPVADIVDEVPDDLQMVVESNSQIDEMPNKSCASIVMDMKESAVPLSSPVSPAPRRSVAKSQQQQVNLAQASASAGEPPVSGSDAIQNGNNQEGEADGYSIYIKGLLLSAHALLENEFKRFGPIKTGGIQIKSNEGFCFGFVEFEVASAVQTAIEIYLTYMYLKSIFMLGHTLPQADFGKISIDMGRGILKKFIGCNSPFKEICLSSRVHRKLNKASPLTINILQVVVEEKRVWFSAEGDMDSGMRATEDVESMEAAEAILVGNEFLRLVVYSGIIRDDIQARLDKMNYLDHQNKTRNGPHELEQ</sequence>
<dbReference type="InterPro" id="IPR002075">
    <property type="entry name" value="NTF2_dom"/>
</dbReference>
<dbReference type="InterPro" id="IPR012677">
    <property type="entry name" value="Nucleotide-bd_a/b_plait_sf"/>
</dbReference>
<dbReference type="Pfam" id="PF02136">
    <property type="entry name" value="NTF2"/>
    <property type="match status" value="1"/>
</dbReference>
<reference evidence="4 5" key="2">
    <citation type="submission" date="2020-07" db="EMBL/GenBank/DDBJ databases">
        <title>Genome assembly of wild tea tree DASZ reveals pedigree and selection history of tea varieties.</title>
        <authorList>
            <person name="Zhang W."/>
        </authorList>
    </citation>
    <scope>NUCLEOTIDE SEQUENCE [LARGE SCALE GENOMIC DNA]</scope>
    <source>
        <strain evidence="5">cv. G240</strain>
        <tissue evidence="4">Leaf</tissue>
    </source>
</reference>
<keyword evidence="5" id="KW-1185">Reference proteome</keyword>
<dbReference type="InterPro" id="IPR032710">
    <property type="entry name" value="NTF2-like_dom_sf"/>
</dbReference>
<dbReference type="PANTHER" id="PTHR10693:SF20">
    <property type="entry name" value="AT27578P"/>
    <property type="match status" value="1"/>
</dbReference>
<evidence type="ECO:0000259" key="3">
    <source>
        <dbReference type="PROSITE" id="PS50177"/>
    </source>
</evidence>
<comment type="caution">
    <text evidence="4">The sequence shown here is derived from an EMBL/GenBank/DDBJ whole genome shotgun (WGS) entry which is preliminary data.</text>
</comment>
<dbReference type="PANTHER" id="PTHR10693">
    <property type="entry name" value="RAS GTPASE-ACTIVATING PROTEIN-BINDING PROTEIN"/>
    <property type="match status" value="1"/>
</dbReference>
<dbReference type="PROSITE" id="PS50177">
    <property type="entry name" value="NTF2_DOMAIN"/>
    <property type="match status" value="1"/>
</dbReference>
<name>A0A7J7HQZ4_CAMSI</name>
<dbReference type="GO" id="GO:1990904">
    <property type="term" value="C:ribonucleoprotein complex"/>
    <property type="evidence" value="ECO:0007669"/>
    <property type="project" value="TreeGrafter"/>
</dbReference>
<gene>
    <name evidence="4" type="ORF">HYC85_007497</name>
</gene>
<evidence type="ECO:0000313" key="4">
    <source>
        <dbReference type="EMBL" id="KAF5954641.1"/>
    </source>
</evidence>
<evidence type="ECO:0000313" key="5">
    <source>
        <dbReference type="Proteomes" id="UP000593564"/>
    </source>
</evidence>
<dbReference type="AlphaFoldDB" id="A0A7J7HQZ4"/>